<dbReference type="RefSeq" id="WP_046558831.1">
    <property type="nucleotide sequence ID" value="NZ_LAHO01000018.1"/>
</dbReference>
<reference evidence="4 5" key="1">
    <citation type="submission" date="2015-03" db="EMBL/GenBank/DDBJ databases">
        <title>Draft genome sequences of two protease-producing strains of Arsukibacterium isolated from two cold and alkaline environments.</title>
        <authorList>
            <person name="Lylloff J.E."/>
            <person name="Skov L.B."/>
            <person name="Jepsen M."/>
            <person name="Hallin P.F."/>
            <person name="Sorensen S.J."/>
            <person name="Stougaard P."/>
            <person name="Glaring M.A."/>
        </authorList>
    </citation>
    <scope>NUCLEOTIDE SEQUENCE [LARGE SCALE GENOMIC DNA]</scope>
    <source>
        <strain evidence="4 5">GCM72</strain>
    </source>
</reference>
<gene>
    <name evidence="4" type="ORF">WG68_16515</name>
</gene>
<comment type="caution">
    <text evidence="4">The sequence shown here is derived from an EMBL/GenBank/DDBJ whole genome shotgun (WGS) entry which is preliminary data.</text>
</comment>
<dbReference type="OrthoDB" id="9808528at2"/>
<dbReference type="PANTHER" id="PTHR43080:SF2">
    <property type="entry name" value="CBS DOMAIN-CONTAINING PROTEIN"/>
    <property type="match status" value="1"/>
</dbReference>
<evidence type="ECO:0000256" key="2">
    <source>
        <dbReference type="PROSITE-ProRule" id="PRU00703"/>
    </source>
</evidence>
<dbReference type="InterPro" id="IPR014710">
    <property type="entry name" value="RmlC-like_jellyroll"/>
</dbReference>
<evidence type="ECO:0000313" key="5">
    <source>
        <dbReference type="Proteomes" id="UP000034228"/>
    </source>
</evidence>
<dbReference type="InterPro" id="IPR000644">
    <property type="entry name" value="CBS_dom"/>
</dbReference>
<proteinExistence type="predicted"/>
<sequence length="608" mass="68313">MEIAEVTTFLAGTTPFEQLSSQELARLAGHISVYYCQRGETVQLNTERLMIIRTGIFALYSDQQTLLTKLEEGDFYGYQLLLTGLTDNDNLVCEEDGLLYWLTAEGFHQLRYQYKNIDIFFQRLFGRRLHQYKAQQNNSRFTLKISDIVHAHKIAISGDQSVQQAASLMTEKRVSSLLVEQDEQLIGIITDRDLRSRVLAANLAAQTPVQQVMTPKPYTIDKHAYLFEAVQLMSRHNIHHLPVLDKQQSYSMITATDIIRSQQDHPVYLIGEIHRQTSIDGLEHCASQISGLALTLGKQQVPAHEAGHIITTITDALTQRLIKLAQIQLGPAPCVFSWLAFGSQGRMDQSLNADQDNALLLEKEPVGEIADYFAALAEFVCQGLARCGIILCPGNIMASNSALRLSLKGWSGQFARWVNSPTPEALLKSSIFFDLRVIEGSKGLFNALQQDILAKTHENALFLYHLAQTTLQRTAPLSFLRNFILEHDGKQKKGLDLKKRGISLITDIVRVYALSAGISEVNTRQRLVQLAAKGVMDSKDTQNLSDAFDVLAQLRWDKHQHDLLQGRDVSNLLDPNVLSGLQRHQLKDSLTVINDAQSSLKHRFCREL</sequence>
<dbReference type="EMBL" id="LAHO01000018">
    <property type="protein sequence ID" value="KKO44241.1"/>
    <property type="molecule type" value="Genomic_DNA"/>
</dbReference>
<dbReference type="InterPro" id="IPR005105">
    <property type="entry name" value="GlnD_Uridyltrans_N"/>
</dbReference>
<dbReference type="PATRIC" id="fig|336831.14.peg.2085"/>
<protein>
    <submittedName>
        <fullName evidence="4">Signal transduction protein</fullName>
    </submittedName>
</protein>
<dbReference type="Gene3D" id="3.10.580.10">
    <property type="entry name" value="CBS-domain"/>
    <property type="match status" value="1"/>
</dbReference>
<dbReference type="SMART" id="SM00116">
    <property type="entry name" value="CBS"/>
    <property type="match status" value="2"/>
</dbReference>
<dbReference type="CDD" id="cd00038">
    <property type="entry name" value="CAP_ED"/>
    <property type="match status" value="1"/>
</dbReference>
<organism evidence="4 5">
    <name type="scientific">Arsukibacterium ikkense</name>
    <dbReference type="NCBI Taxonomy" id="336831"/>
    <lineage>
        <taxon>Bacteria</taxon>
        <taxon>Pseudomonadati</taxon>
        <taxon>Pseudomonadota</taxon>
        <taxon>Gammaproteobacteria</taxon>
        <taxon>Chromatiales</taxon>
        <taxon>Chromatiaceae</taxon>
        <taxon>Arsukibacterium</taxon>
    </lineage>
</organism>
<name>A0A0M2V0Y8_9GAMM</name>
<dbReference type="InterPro" id="IPR018490">
    <property type="entry name" value="cNMP-bd_dom_sf"/>
</dbReference>
<dbReference type="STRING" id="336831.WG68_16515"/>
<keyword evidence="1 2" id="KW-0129">CBS domain</keyword>
<dbReference type="Proteomes" id="UP000034228">
    <property type="component" value="Unassembled WGS sequence"/>
</dbReference>
<dbReference type="Pfam" id="PF03445">
    <property type="entry name" value="DUF294"/>
    <property type="match status" value="1"/>
</dbReference>
<dbReference type="InterPro" id="IPR046342">
    <property type="entry name" value="CBS_dom_sf"/>
</dbReference>
<dbReference type="PANTHER" id="PTHR43080">
    <property type="entry name" value="CBS DOMAIN-CONTAINING PROTEIN CBSX3, MITOCHONDRIAL"/>
    <property type="match status" value="1"/>
</dbReference>
<feature type="domain" description="CBS" evidence="3">
    <location>
        <begin position="148"/>
        <end position="205"/>
    </location>
</feature>
<dbReference type="Pfam" id="PF10335">
    <property type="entry name" value="DUF294_C"/>
    <property type="match status" value="1"/>
</dbReference>
<dbReference type="PROSITE" id="PS51371">
    <property type="entry name" value="CBS"/>
    <property type="match status" value="2"/>
</dbReference>
<dbReference type="AlphaFoldDB" id="A0A0M2V0Y8"/>
<dbReference type="InterPro" id="IPR018821">
    <property type="entry name" value="DUF294_put_nucleoTrafse_sb-bd"/>
</dbReference>
<dbReference type="InterPro" id="IPR051257">
    <property type="entry name" value="Diverse_CBS-Domain"/>
</dbReference>
<accession>A0A0M2V0Y8</accession>
<dbReference type="InterPro" id="IPR000595">
    <property type="entry name" value="cNMP-bd_dom"/>
</dbReference>
<dbReference type="CDD" id="cd05401">
    <property type="entry name" value="NT_GlnE_GlnD_like"/>
    <property type="match status" value="1"/>
</dbReference>
<evidence type="ECO:0000259" key="3">
    <source>
        <dbReference type="PROSITE" id="PS51371"/>
    </source>
</evidence>
<dbReference type="Gene3D" id="2.60.120.10">
    <property type="entry name" value="Jelly Rolls"/>
    <property type="match status" value="1"/>
</dbReference>
<dbReference type="SUPFAM" id="SSF51206">
    <property type="entry name" value="cAMP-binding domain-like"/>
    <property type="match status" value="1"/>
</dbReference>
<dbReference type="Pfam" id="PF00571">
    <property type="entry name" value="CBS"/>
    <property type="match status" value="2"/>
</dbReference>
<dbReference type="CDD" id="cd04587">
    <property type="entry name" value="CBS_pair_CAP-ED_NT_Pol-beta-like_DUF294_assoc"/>
    <property type="match status" value="1"/>
</dbReference>
<keyword evidence="5" id="KW-1185">Reference proteome</keyword>
<feature type="domain" description="CBS" evidence="3">
    <location>
        <begin position="213"/>
        <end position="269"/>
    </location>
</feature>
<evidence type="ECO:0000256" key="1">
    <source>
        <dbReference type="ARBA" id="ARBA00023122"/>
    </source>
</evidence>
<dbReference type="SUPFAM" id="SSF54631">
    <property type="entry name" value="CBS-domain pair"/>
    <property type="match status" value="1"/>
</dbReference>
<dbReference type="GO" id="GO:0008773">
    <property type="term" value="F:[protein-PII] uridylyltransferase activity"/>
    <property type="evidence" value="ECO:0007669"/>
    <property type="project" value="InterPro"/>
</dbReference>
<evidence type="ECO:0000313" key="4">
    <source>
        <dbReference type="EMBL" id="KKO44241.1"/>
    </source>
</evidence>